<dbReference type="PANTHER" id="PTHR22904:SF523">
    <property type="entry name" value="STRESS-INDUCED-PHOSPHOPROTEIN 1"/>
    <property type="match status" value="1"/>
</dbReference>
<proteinExistence type="predicted"/>
<evidence type="ECO:0000259" key="3">
    <source>
        <dbReference type="PROSITE" id="PS50181"/>
    </source>
</evidence>
<feature type="domain" description="F-box" evidence="3">
    <location>
        <begin position="128"/>
        <end position="178"/>
    </location>
</feature>
<dbReference type="Gene3D" id="1.25.40.10">
    <property type="entry name" value="Tetratricopeptide repeat domain"/>
    <property type="match status" value="1"/>
</dbReference>
<gene>
    <name evidence="4" type="ORF">AAF712_003096</name>
</gene>
<dbReference type="SUPFAM" id="SSF48452">
    <property type="entry name" value="TPR-like"/>
    <property type="match status" value="1"/>
</dbReference>
<dbReference type="InterPro" id="IPR001810">
    <property type="entry name" value="F-box_dom"/>
</dbReference>
<organism evidence="4 5">
    <name type="scientific">Marasmius tenuissimus</name>
    <dbReference type="NCBI Taxonomy" id="585030"/>
    <lineage>
        <taxon>Eukaryota</taxon>
        <taxon>Fungi</taxon>
        <taxon>Dikarya</taxon>
        <taxon>Basidiomycota</taxon>
        <taxon>Agaricomycotina</taxon>
        <taxon>Agaricomycetes</taxon>
        <taxon>Agaricomycetidae</taxon>
        <taxon>Agaricales</taxon>
        <taxon>Marasmiineae</taxon>
        <taxon>Marasmiaceae</taxon>
        <taxon>Marasmius</taxon>
    </lineage>
</organism>
<evidence type="ECO:0000313" key="4">
    <source>
        <dbReference type="EMBL" id="KAL0069826.1"/>
    </source>
</evidence>
<reference evidence="4 5" key="1">
    <citation type="submission" date="2024-05" db="EMBL/GenBank/DDBJ databases">
        <title>A draft genome resource for the thread blight pathogen Marasmius tenuissimus strain MS-2.</title>
        <authorList>
            <person name="Yulfo-Soto G.E."/>
            <person name="Baruah I.K."/>
            <person name="Amoako-Attah I."/>
            <person name="Bukari Y."/>
            <person name="Meinhardt L.W."/>
            <person name="Bailey B.A."/>
            <person name="Cohen S.P."/>
        </authorList>
    </citation>
    <scope>NUCLEOTIDE SEQUENCE [LARGE SCALE GENOMIC DNA]</scope>
    <source>
        <strain evidence="4 5">MS-2</strain>
    </source>
</reference>
<dbReference type="InterPro" id="IPR036047">
    <property type="entry name" value="F-box-like_dom_sf"/>
</dbReference>
<dbReference type="PANTHER" id="PTHR22904">
    <property type="entry name" value="TPR REPEAT CONTAINING PROTEIN"/>
    <property type="match status" value="1"/>
</dbReference>
<name>A0ABR3A903_9AGAR</name>
<dbReference type="Gene3D" id="3.80.10.10">
    <property type="entry name" value="Ribonuclease Inhibitor"/>
    <property type="match status" value="1"/>
</dbReference>
<dbReference type="EMBL" id="JBBXMP010000010">
    <property type="protein sequence ID" value="KAL0069826.1"/>
    <property type="molecule type" value="Genomic_DNA"/>
</dbReference>
<protein>
    <recommendedName>
        <fullName evidence="3">F-box domain-containing protein</fullName>
    </recommendedName>
</protein>
<keyword evidence="1" id="KW-0677">Repeat</keyword>
<evidence type="ECO:0000256" key="2">
    <source>
        <dbReference type="ARBA" id="ARBA00022803"/>
    </source>
</evidence>
<dbReference type="SUPFAM" id="SSF52047">
    <property type="entry name" value="RNI-like"/>
    <property type="match status" value="1"/>
</dbReference>
<dbReference type="PROSITE" id="PS50181">
    <property type="entry name" value="FBOX"/>
    <property type="match status" value="1"/>
</dbReference>
<dbReference type="Pfam" id="PF12937">
    <property type="entry name" value="F-box-like"/>
    <property type="match status" value="1"/>
</dbReference>
<dbReference type="InterPro" id="IPR032675">
    <property type="entry name" value="LRR_dom_sf"/>
</dbReference>
<evidence type="ECO:0000313" key="5">
    <source>
        <dbReference type="Proteomes" id="UP001437256"/>
    </source>
</evidence>
<sequence length="534" mass="60179">MDWKKDFKKAVQCFKSSKFDEALEYLNKAIDNGGHEEHVVFDSRSAVYAKLGETRLAILDAKKVIQLGPARWQGYTRAARLFFQVNRFAEAQTMADAALRRVPPDDQKNRTSLLSLVSEIKDTRRRTTCHINTLPYELLSEIFQYLVNLDHTNTLLVSRTSKHFRDIALHSPALWGTLVLSNKSPVRKTSWWIEKSKGRIKELHIRRGVLDDSKWALDLLEGIQWRNLRVLRLEDIDLTDYLTKHKDVDGFLPSLEEIDIRDKLLDTSRDPFVSQIASQARRLTLEGSYVKLDRLTSTSLTHLTLRRTTGCHSRDLPALLAANPDLQELCVDVILAETRAPPSSRIALPNLKTLEACSPTQIFQCLSAPALTVVRVRQSMNIDPFLTNLIQNNTTLLTELSIMSCGAATPIVLELLRMNPSLNTLVLNLASANPVVEALASSTLCPALTHIDVSHCPDIQTGPLHRLVKSRLAVEVDSETLSGEGTSSQRPAPIDTIRVDGCPRIESDFIPWFRQRVPTFSCVYMTKKAASWKR</sequence>
<keyword evidence="2" id="KW-0802">TPR repeat</keyword>
<dbReference type="SUPFAM" id="SSF81383">
    <property type="entry name" value="F-box domain"/>
    <property type="match status" value="1"/>
</dbReference>
<dbReference type="InterPro" id="IPR011990">
    <property type="entry name" value="TPR-like_helical_dom_sf"/>
</dbReference>
<dbReference type="Proteomes" id="UP001437256">
    <property type="component" value="Unassembled WGS sequence"/>
</dbReference>
<dbReference type="Gene3D" id="1.20.1280.50">
    <property type="match status" value="1"/>
</dbReference>
<accession>A0ABR3A903</accession>
<evidence type="ECO:0000256" key="1">
    <source>
        <dbReference type="ARBA" id="ARBA00022737"/>
    </source>
</evidence>
<comment type="caution">
    <text evidence="4">The sequence shown here is derived from an EMBL/GenBank/DDBJ whole genome shotgun (WGS) entry which is preliminary data.</text>
</comment>
<keyword evidence="5" id="KW-1185">Reference proteome</keyword>